<dbReference type="Proteomes" id="UP000401717">
    <property type="component" value="Unassembled WGS sequence"/>
</dbReference>
<dbReference type="EMBL" id="CABFVH010000011">
    <property type="protein sequence ID" value="VUF12558.1"/>
    <property type="molecule type" value="Genomic_DNA"/>
</dbReference>
<dbReference type="EMBL" id="BPQI01000045">
    <property type="protein sequence ID" value="GJD55927.1"/>
    <property type="molecule type" value="Genomic_DNA"/>
</dbReference>
<dbReference type="EC" id="3.3.2.10" evidence="4"/>
<reference evidence="3" key="3">
    <citation type="submission" date="2021-08" db="EMBL/GenBank/DDBJ databases">
        <authorList>
            <person name="Tani A."/>
            <person name="Ola A."/>
            <person name="Ogura Y."/>
            <person name="Katsura K."/>
            <person name="Hayashi T."/>
        </authorList>
    </citation>
    <scope>NUCLEOTIDE SEQUENCE</scope>
    <source>
        <strain evidence="3">DSM 22415</strain>
    </source>
</reference>
<dbReference type="GO" id="GO:0004301">
    <property type="term" value="F:epoxide hydrolase activity"/>
    <property type="evidence" value="ECO:0007669"/>
    <property type="project" value="UniProtKB-EC"/>
</dbReference>
<dbReference type="Pfam" id="PF00561">
    <property type="entry name" value="Abhydrolase_1"/>
    <property type="match status" value="1"/>
</dbReference>
<evidence type="ECO:0000256" key="1">
    <source>
        <dbReference type="ARBA" id="ARBA00022801"/>
    </source>
</evidence>
<name>A0A564FXU3_9HYPH</name>
<keyword evidence="1 4" id="KW-0378">Hydrolase</keyword>
<evidence type="ECO:0000313" key="4">
    <source>
        <dbReference type="EMBL" id="VUF12558.1"/>
    </source>
</evidence>
<protein>
    <submittedName>
        <fullName evidence="4">Epoxide hydrolase A</fullName>
        <ecNumber evidence="4">3.3.2.10</ecNumber>
    </submittedName>
</protein>
<dbReference type="Proteomes" id="UP001055303">
    <property type="component" value="Unassembled WGS sequence"/>
</dbReference>
<dbReference type="PANTHER" id="PTHR43329">
    <property type="entry name" value="EPOXIDE HYDROLASE"/>
    <property type="match status" value="1"/>
</dbReference>
<reference evidence="3" key="2">
    <citation type="journal article" date="2021" name="Front. Microbiol.">
        <title>Comprehensive Comparative Genomics and Phenotyping of Methylobacterium Species.</title>
        <authorList>
            <person name="Alessa O."/>
            <person name="Ogura Y."/>
            <person name="Fujitani Y."/>
            <person name="Takami H."/>
            <person name="Hayashi T."/>
            <person name="Sahin N."/>
            <person name="Tani A."/>
        </authorList>
    </citation>
    <scope>NUCLEOTIDE SEQUENCE</scope>
    <source>
        <strain evidence="3">DSM 22415</strain>
    </source>
</reference>
<reference evidence="4 5" key="1">
    <citation type="submission" date="2019-06" db="EMBL/GenBank/DDBJ databases">
        <authorList>
            <person name="Rodrigo-Torres L."/>
            <person name="Arahal R. D."/>
            <person name="Lucena T."/>
        </authorList>
    </citation>
    <scope>NUCLEOTIDE SEQUENCE [LARGE SCALE GENOMIC DNA]</scope>
    <source>
        <strain evidence="4 5">SW08-7</strain>
    </source>
</reference>
<gene>
    <name evidence="4" type="primary">ephA</name>
    <name evidence="3" type="ORF">IFDJLNFL_1818</name>
    <name evidence="4" type="ORF">MTDSW087_02251</name>
</gene>
<dbReference type="AlphaFoldDB" id="A0A564FXU3"/>
<dbReference type="OrthoDB" id="9804723at2"/>
<evidence type="ECO:0000313" key="6">
    <source>
        <dbReference type="Proteomes" id="UP001055303"/>
    </source>
</evidence>
<sequence>MVTVGITFGFVDLADLRIHLAEAGPSDGAPTILLHGFPEFWFGWRHQIGPLAASGLRLLVPDQRGYNLSGKPKGIAAYHLDRLAADIPALADARGIGRFNLIGHDWGGLVAWWIASFHPDRVERLAILNAPHPGIADAYMRRHPGQWVRSAYVALFQIPRWPEASLLGRDCAALRNALADTSRRGIFSEADLDRYAASWVQPGAMTAMLNWYRALVRLPRRDAPPVRAPTLVIWGRRDHALQSGLAEASLDLCKDGRIVWLPEATHWVQHEEAARVNAVLLEILDRRINPVAGPE</sequence>
<accession>A0A564FXU3</accession>
<dbReference type="InterPro" id="IPR000639">
    <property type="entry name" value="Epox_hydrolase-like"/>
</dbReference>
<dbReference type="PRINTS" id="PR00111">
    <property type="entry name" value="ABHYDROLASE"/>
</dbReference>
<dbReference type="InterPro" id="IPR000073">
    <property type="entry name" value="AB_hydrolase_1"/>
</dbReference>
<dbReference type="PRINTS" id="PR00412">
    <property type="entry name" value="EPOXHYDRLASE"/>
</dbReference>
<dbReference type="Gene3D" id="3.40.50.1820">
    <property type="entry name" value="alpha/beta hydrolase"/>
    <property type="match status" value="1"/>
</dbReference>
<evidence type="ECO:0000259" key="2">
    <source>
        <dbReference type="Pfam" id="PF00561"/>
    </source>
</evidence>
<proteinExistence type="predicted"/>
<evidence type="ECO:0000313" key="3">
    <source>
        <dbReference type="EMBL" id="GJD55927.1"/>
    </source>
</evidence>
<dbReference type="SUPFAM" id="SSF53474">
    <property type="entry name" value="alpha/beta-Hydrolases"/>
    <property type="match status" value="1"/>
</dbReference>
<dbReference type="InterPro" id="IPR029058">
    <property type="entry name" value="AB_hydrolase_fold"/>
</dbReference>
<feature type="domain" description="AB hydrolase-1" evidence="2">
    <location>
        <begin position="32"/>
        <end position="272"/>
    </location>
</feature>
<organism evidence="4 5">
    <name type="scientific">Methylobacterium dankookense</name>
    <dbReference type="NCBI Taxonomy" id="560405"/>
    <lineage>
        <taxon>Bacteria</taxon>
        <taxon>Pseudomonadati</taxon>
        <taxon>Pseudomonadota</taxon>
        <taxon>Alphaproteobacteria</taxon>
        <taxon>Hyphomicrobiales</taxon>
        <taxon>Methylobacteriaceae</taxon>
        <taxon>Methylobacterium</taxon>
    </lineage>
</organism>
<evidence type="ECO:0000313" key="5">
    <source>
        <dbReference type="Proteomes" id="UP000401717"/>
    </source>
</evidence>
<keyword evidence="6" id="KW-1185">Reference proteome</keyword>